<comment type="caution">
    <text evidence="1">The sequence shown here is derived from an EMBL/GenBank/DDBJ whole genome shotgun (WGS) entry which is preliminary data.</text>
</comment>
<organism evidence="1 2">
    <name type="scientific">Daphnia magna</name>
    <dbReference type="NCBI Taxonomy" id="35525"/>
    <lineage>
        <taxon>Eukaryota</taxon>
        <taxon>Metazoa</taxon>
        <taxon>Ecdysozoa</taxon>
        <taxon>Arthropoda</taxon>
        <taxon>Crustacea</taxon>
        <taxon>Branchiopoda</taxon>
        <taxon>Diplostraca</taxon>
        <taxon>Cladocera</taxon>
        <taxon>Anomopoda</taxon>
        <taxon>Daphniidae</taxon>
        <taxon>Daphnia</taxon>
    </lineage>
</organism>
<proteinExistence type="predicted"/>
<name>A0A164RIL9_9CRUS</name>
<sequence>MDGQRSRKIDDLIASLLSKLFSRTGNSLIFIPPPPSNSRKFYYIGWNASKMMKNSYCMWSTIG</sequence>
<evidence type="ECO:0000313" key="2">
    <source>
        <dbReference type="Proteomes" id="UP000076858"/>
    </source>
</evidence>
<protein>
    <submittedName>
        <fullName evidence="1">Uncharacterized protein</fullName>
    </submittedName>
</protein>
<evidence type="ECO:0000313" key="1">
    <source>
        <dbReference type="EMBL" id="KZS08690.1"/>
    </source>
</evidence>
<accession>A0A164RIL9</accession>
<gene>
    <name evidence="1" type="ORF">APZ42_027412</name>
</gene>
<reference evidence="1 2" key="1">
    <citation type="submission" date="2016-03" db="EMBL/GenBank/DDBJ databases">
        <title>EvidentialGene: Evidence-directed Construction of Genes on Genomes.</title>
        <authorList>
            <person name="Gilbert D.G."/>
            <person name="Choi J.-H."/>
            <person name="Mockaitis K."/>
            <person name="Colbourne J."/>
            <person name="Pfrender M."/>
        </authorList>
    </citation>
    <scope>NUCLEOTIDE SEQUENCE [LARGE SCALE GENOMIC DNA]</scope>
    <source>
        <strain evidence="1 2">Xinb3</strain>
        <tissue evidence="1">Complete organism</tissue>
    </source>
</reference>
<dbReference type="EMBL" id="LRGB01002190">
    <property type="protein sequence ID" value="KZS08690.1"/>
    <property type="molecule type" value="Genomic_DNA"/>
</dbReference>
<dbReference type="AlphaFoldDB" id="A0A164RIL9"/>
<keyword evidence="2" id="KW-1185">Reference proteome</keyword>
<dbReference type="Proteomes" id="UP000076858">
    <property type="component" value="Unassembled WGS sequence"/>
</dbReference>